<evidence type="ECO:0000256" key="1">
    <source>
        <dbReference type="ARBA" id="ARBA00004141"/>
    </source>
</evidence>
<organism evidence="7 8">
    <name type="scientific">Filimonas lacunae</name>
    <dbReference type="NCBI Taxonomy" id="477680"/>
    <lineage>
        <taxon>Bacteria</taxon>
        <taxon>Pseudomonadati</taxon>
        <taxon>Bacteroidota</taxon>
        <taxon>Chitinophagia</taxon>
        <taxon>Chitinophagales</taxon>
        <taxon>Chitinophagaceae</taxon>
        <taxon>Filimonas</taxon>
    </lineage>
</organism>
<evidence type="ECO:0000313" key="8">
    <source>
        <dbReference type="Proteomes" id="UP000186917"/>
    </source>
</evidence>
<keyword evidence="4 5" id="KW-0472">Membrane</keyword>
<evidence type="ECO:0000256" key="4">
    <source>
        <dbReference type="ARBA" id="ARBA00023136"/>
    </source>
</evidence>
<evidence type="ECO:0000256" key="5">
    <source>
        <dbReference type="SAM" id="Phobius"/>
    </source>
</evidence>
<dbReference type="GO" id="GO:0016020">
    <property type="term" value="C:membrane"/>
    <property type="evidence" value="ECO:0007669"/>
    <property type="project" value="UniProtKB-SubCell"/>
</dbReference>
<keyword evidence="2 5" id="KW-0812">Transmembrane</keyword>
<feature type="transmembrane region" description="Helical" evidence="5">
    <location>
        <begin position="73"/>
        <end position="97"/>
    </location>
</feature>
<reference evidence="8" key="1">
    <citation type="submission" date="2017-01" db="EMBL/GenBank/DDBJ databases">
        <authorList>
            <person name="Varghese N."/>
            <person name="Submissions S."/>
        </authorList>
    </citation>
    <scope>NUCLEOTIDE SEQUENCE [LARGE SCALE GENOMIC DNA]</scope>
    <source>
        <strain evidence="8">DSM 21054</strain>
    </source>
</reference>
<evidence type="ECO:0000313" key="7">
    <source>
        <dbReference type="EMBL" id="SIT22234.1"/>
    </source>
</evidence>
<feature type="transmembrane region" description="Helical" evidence="5">
    <location>
        <begin position="117"/>
        <end position="134"/>
    </location>
</feature>
<evidence type="ECO:0000259" key="6">
    <source>
        <dbReference type="Pfam" id="PF07291"/>
    </source>
</evidence>
<accession>A0A173MCR8</accession>
<comment type="subcellular location">
    <subcellularLocation>
        <location evidence="1">Membrane</location>
        <topology evidence="1">Multi-pass membrane protein</topology>
    </subcellularLocation>
</comment>
<feature type="transmembrane region" description="Helical" evidence="5">
    <location>
        <begin position="5"/>
        <end position="25"/>
    </location>
</feature>
<dbReference type="STRING" id="477680.SAMN05421788_105262"/>
<keyword evidence="8" id="KW-1185">Reference proteome</keyword>
<feature type="domain" description="Methylamine utilisation protein MauE" evidence="6">
    <location>
        <begin position="7"/>
        <end position="132"/>
    </location>
</feature>
<dbReference type="OrthoDB" id="680026at2"/>
<dbReference type="AlphaFoldDB" id="A0A173MCR8"/>
<evidence type="ECO:0000256" key="2">
    <source>
        <dbReference type="ARBA" id="ARBA00022692"/>
    </source>
</evidence>
<evidence type="ECO:0000256" key="3">
    <source>
        <dbReference type="ARBA" id="ARBA00022989"/>
    </source>
</evidence>
<dbReference type="KEGG" id="fln:FLA_1286"/>
<dbReference type="EMBL" id="FTOR01000005">
    <property type="protein sequence ID" value="SIT22234.1"/>
    <property type="molecule type" value="Genomic_DNA"/>
</dbReference>
<dbReference type="Proteomes" id="UP000186917">
    <property type="component" value="Unassembled WGS sequence"/>
</dbReference>
<dbReference type="InterPro" id="IPR009908">
    <property type="entry name" value="Methylamine_util_MauE"/>
</dbReference>
<dbReference type="GO" id="GO:0030416">
    <property type="term" value="P:methylamine metabolic process"/>
    <property type="evidence" value="ECO:0007669"/>
    <property type="project" value="InterPro"/>
</dbReference>
<feature type="transmembrane region" description="Helical" evidence="5">
    <location>
        <begin position="45"/>
        <end position="66"/>
    </location>
</feature>
<sequence>MTKKLLTIEVICSLLIFLFMYASISKFLNVHALRHDMMNQPIPKWLARILMWLIPILEVVFALCLLFSKTRKLGLWGAFGLMLVFTLYAAFILAHFFAYVPCGCGGVINTLTWPQHLVFNIFFMLIAGLGLLLTRNVKIPAPVL</sequence>
<gene>
    <name evidence="7" type="ORF">SAMN05421788_105262</name>
</gene>
<proteinExistence type="predicted"/>
<name>A0A173MCR8_9BACT</name>
<keyword evidence="3 5" id="KW-1133">Transmembrane helix</keyword>
<protein>
    <submittedName>
        <fullName evidence="7">DoxX-like family protein</fullName>
    </submittedName>
</protein>
<dbReference type="Pfam" id="PF07291">
    <property type="entry name" value="MauE"/>
    <property type="match status" value="1"/>
</dbReference>
<dbReference type="RefSeq" id="WP_076380095.1">
    <property type="nucleotide sequence ID" value="NZ_AP017422.1"/>
</dbReference>